<name>A0A4V1IP61_9GAMM</name>
<evidence type="ECO:0000313" key="1">
    <source>
        <dbReference type="EMBL" id="RDH46111.1"/>
    </source>
</evidence>
<dbReference type="RefSeq" id="WP_094788923.1">
    <property type="nucleotide sequence ID" value="NZ_NDXW01000001.1"/>
</dbReference>
<comment type="caution">
    <text evidence="1">The sequence shown here is derived from an EMBL/GenBank/DDBJ whole genome shotgun (WGS) entry which is preliminary data.</text>
</comment>
<protein>
    <submittedName>
        <fullName evidence="1">Uncharacterized protein</fullName>
    </submittedName>
</protein>
<sequence>MTPKNPIIDKIQDILGCSYDQLLPDRKYKLQDIPEELISILIKVNTEGSSYLSEYIVKNIVVDEDKPYTSYYTNKAIKCGEKKWYESNAIILNEDRDFLIHNSFHDILLKLPASIKKEWYRVRPDLKTWSSGSGFCGALVLLKTTLYNDKTIDEIPCFGKREINPDILEPVNDPRIIFRRWIASFTSFHFYSNKVYQEVKTSTELVEYYTKQLDKSSLSIDFLKSLDGLFQEHLNFGHEINEDKIPGYRGDDSSYF</sequence>
<keyword evidence="2" id="KW-1185">Reference proteome</keyword>
<evidence type="ECO:0000313" key="2">
    <source>
        <dbReference type="Proteomes" id="UP000257039"/>
    </source>
</evidence>
<proteinExistence type="predicted"/>
<accession>A0A4V1IP61</accession>
<organism evidence="1 2">
    <name type="scientific">Zooshikella ganghwensis</name>
    <dbReference type="NCBI Taxonomy" id="202772"/>
    <lineage>
        <taxon>Bacteria</taxon>
        <taxon>Pseudomonadati</taxon>
        <taxon>Pseudomonadota</taxon>
        <taxon>Gammaproteobacteria</taxon>
        <taxon>Oceanospirillales</taxon>
        <taxon>Zooshikellaceae</taxon>
        <taxon>Zooshikella</taxon>
    </lineage>
</organism>
<gene>
    <name evidence="1" type="ORF">B9G39_23140</name>
</gene>
<dbReference type="Proteomes" id="UP000257039">
    <property type="component" value="Unassembled WGS sequence"/>
</dbReference>
<reference evidence="1 2" key="1">
    <citation type="submission" date="2017-04" db="EMBL/GenBank/DDBJ databases">
        <title>Draft genome sequence of Zooshikella ganghwensis VG4 isolated from Red Sea sediments.</title>
        <authorList>
            <person name="Rehman Z."/>
            <person name="Alam I."/>
            <person name="Kamau A."/>
            <person name="Bajic V."/>
            <person name="Leiknes T."/>
        </authorList>
    </citation>
    <scope>NUCLEOTIDE SEQUENCE [LARGE SCALE GENOMIC DNA]</scope>
    <source>
        <strain evidence="1 2">VG4</strain>
    </source>
</reference>
<dbReference type="AlphaFoldDB" id="A0A4V1IP61"/>
<dbReference type="EMBL" id="NDXW01000001">
    <property type="protein sequence ID" value="RDH46111.1"/>
    <property type="molecule type" value="Genomic_DNA"/>
</dbReference>